<sequence length="240" mass="25688">MTGRGRLTTAARRRRAARRVPDGPLGTFLRTPPPGPGTPLDEARLLAVDVETTGLDPRRDRVVSVGFVPVDGDRIVLGGAGSMLLRPDDRSGDDGGVGQSATVHGLTDDDVAHGAGVAEVLDRVLTALTGRTLLAHYSTIEVDFLGALCQRVYGVRPPLEAVDTLELQRRILGGGIDMGFTADPSPDELRLWGARGRYGLPRYRAHDAAVDALACAELYLAQVAELRDRGARVLRDLRTP</sequence>
<evidence type="ECO:0000313" key="7">
    <source>
        <dbReference type="Proteomes" id="UP000244928"/>
    </source>
</evidence>
<keyword evidence="1" id="KW-0540">Nuclease</keyword>
<keyword evidence="2" id="KW-0378">Hydrolase</keyword>
<feature type="domain" description="Exonuclease" evidence="5">
    <location>
        <begin position="44"/>
        <end position="228"/>
    </location>
</feature>
<dbReference type="InterPro" id="IPR036397">
    <property type="entry name" value="RNaseH_sf"/>
</dbReference>
<dbReference type="Gene3D" id="3.30.420.10">
    <property type="entry name" value="Ribonuclease H-like superfamily/Ribonuclease H"/>
    <property type="match status" value="1"/>
</dbReference>
<dbReference type="Proteomes" id="UP000244928">
    <property type="component" value="Chromosome"/>
</dbReference>
<dbReference type="Pfam" id="PF00929">
    <property type="entry name" value="RNase_T"/>
    <property type="match status" value="1"/>
</dbReference>
<gene>
    <name evidence="6" type="ORF">A6035_09145</name>
</gene>
<dbReference type="AlphaFoldDB" id="A0A2S1R7S9"/>
<dbReference type="GO" id="GO:0003676">
    <property type="term" value="F:nucleic acid binding"/>
    <property type="evidence" value="ECO:0007669"/>
    <property type="project" value="InterPro"/>
</dbReference>
<protein>
    <submittedName>
        <fullName evidence="6">DNA polymerase III subunit epsilon</fullName>
    </submittedName>
</protein>
<dbReference type="GO" id="GO:0008408">
    <property type="term" value="F:3'-5' exonuclease activity"/>
    <property type="evidence" value="ECO:0007669"/>
    <property type="project" value="TreeGrafter"/>
</dbReference>
<feature type="compositionally biased region" description="Low complexity" evidence="4">
    <location>
        <begin position="1"/>
        <end position="10"/>
    </location>
</feature>
<dbReference type="PANTHER" id="PTHR30231:SF4">
    <property type="entry name" value="PROTEIN NEN2"/>
    <property type="match status" value="1"/>
</dbReference>
<dbReference type="InterPro" id="IPR013520">
    <property type="entry name" value="Ribonucl_H"/>
</dbReference>
<name>A0A2S1R7S9_9ACTN</name>
<keyword evidence="7" id="KW-1185">Reference proteome</keyword>
<dbReference type="InterPro" id="IPR012337">
    <property type="entry name" value="RNaseH-like_sf"/>
</dbReference>
<evidence type="ECO:0000256" key="1">
    <source>
        <dbReference type="ARBA" id="ARBA00022722"/>
    </source>
</evidence>
<evidence type="ECO:0000259" key="5">
    <source>
        <dbReference type="SMART" id="SM00479"/>
    </source>
</evidence>
<feature type="region of interest" description="Disordered" evidence="4">
    <location>
        <begin position="1"/>
        <end position="40"/>
    </location>
</feature>
<dbReference type="OrthoDB" id="190275at2"/>
<reference evidence="6 7" key="1">
    <citation type="submission" date="2016-04" db="EMBL/GenBank/DDBJ databases">
        <title>Complete genome sequence of Dietzia lutea YIM 80766T, a strain isolated from desert soil in Egypt.</title>
        <authorList>
            <person name="Zhao J."/>
            <person name="Hu B."/>
            <person name="Geng S."/>
            <person name="Nie Y."/>
            <person name="Tang Y."/>
        </authorList>
    </citation>
    <scope>NUCLEOTIDE SEQUENCE [LARGE SCALE GENOMIC DNA]</scope>
    <source>
        <strain evidence="6 7">YIM 80766</strain>
    </source>
</reference>
<evidence type="ECO:0000313" key="6">
    <source>
        <dbReference type="EMBL" id="AWH92305.1"/>
    </source>
</evidence>
<evidence type="ECO:0000256" key="4">
    <source>
        <dbReference type="SAM" id="MobiDB-lite"/>
    </source>
</evidence>
<dbReference type="GO" id="GO:0005829">
    <property type="term" value="C:cytosol"/>
    <property type="evidence" value="ECO:0007669"/>
    <property type="project" value="TreeGrafter"/>
</dbReference>
<proteinExistence type="predicted"/>
<dbReference type="SUPFAM" id="SSF53098">
    <property type="entry name" value="Ribonuclease H-like"/>
    <property type="match status" value="1"/>
</dbReference>
<dbReference type="KEGG" id="dlu:A6035_09145"/>
<dbReference type="PANTHER" id="PTHR30231">
    <property type="entry name" value="DNA POLYMERASE III SUBUNIT EPSILON"/>
    <property type="match status" value="1"/>
</dbReference>
<evidence type="ECO:0000256" key="2">
    <source>
        <dbReference type="ARBA" id="ARBA00022801"/>
    </source>
</evidence>
<evidence type="ECO:0000256" key="3">
    <source>
        <dbReference type="ARBA" id="ARBA00022839"/>
    </source>
</evidence>
<dbReference type="CDD" id="cd06127">
    <property type="entry name" value="DEDDh"/>
    <property type="match status" value="1"/>
</dbReference>
<keyword evidence="3" id="KW-0269">Exonuclease</keyword>
<organism evidence="6 7">
    <name type="scientific">Dietzia lutea</name>
    <dbReference type="NCBI Taxonomy" id="546160"/>
    <lineage>
        <taxon>Bacteria</taxon>
        <taxon>Bacillati</taxon>
        <taxon>Actinomycetota</taxon>
        <taxon>Actinomycetes</taxon>
        <taxon>Mycobacteriales</taxon>
        <taxon>Dietziaceae</taxon>
        <taxon>Dietzia</taxon>
    </lineage>
</organism>
<accession>A0A2S1R7S9</accession>
<dbReference type="EMBL" id="CP015449">
    <property type="protein sequence ID" value="AWH92305.1"/>
    <property type="molecule type" value="Genomic_DNA"/>
</dbReference>
<dbReference type="SMART" id="SM00479">
    <property type="entry name" value="EXOIII"/>
    <property type="match status" value="1"/>
</dbReference>